<name>A0AAU8EF78_9VIRU</name>
<accession>A0AAU8EF78</accession>
<protein>
    <submittedName>
        <fullName evidence="1">Uncharacterized protein</fullName>
    </submittedName>
</protein>
<gene>
    <name evidence="1" type="ORF">vBKpn24P2_131</name>
</gene>
<proteinExistence type="predicted"/>
<organism evidence="1">
    <name type="scientific">Klebsiella phage vB_Kpn24-P2</name>
    <dbReference type="NCBI Taxonomy" id="3230852"/>
    <lineage>
        <taxon>Viruses</taxon>
    </lineage>
</organism>
<sequence length="179" mass="20131">MEKTMFHVKSCVPGINYTVESDEGLYLEGGRIESQEVAAVLKCDTNVCGTSWTDLHFLGRGHDVDSLSWEKACEHAESMLNEDDWEEDDGDEKYANAGVEGSFYMYWPGYSCNLVNGGSPFHSVLERAIYLGYIQISNEKAIINLRDLKTFIYIPDAETILYVEEGLKSGWKVSGVTYL</sequence>
<dbReference type="EMBL" id="PP848848">
    <property type="protein sequence ID" value="XCG96545.1"/>
    <property type="molecule type" value="Genomic_DNA"/>
</dbReference>
<reference evidence="1" key="1">
    <citation type="submission" date="2024-05" db="EMBL/GenBank/DDBJ databases">
        <authorList>
            <person name="Ferriol-Gonzalez C."/>
            <person name="Concha-Eloko R."/>
            <person name="Bernabeu-Gimeno M."/>
            <person name="Fernandez-Cuenca F."/>
            <person name="Canada-Garcia J.E."/>
            <person name="Garcia-Cobos S."/>
            <person name="Sanjuan R."/>
            <person name="Domingo-Calap P."/>
        </authorList>
    </citation>
    <scope>NUCLEOTIDE SEQUENCE</scope>
</reference>
<evidence type="ECO:0000313" key="1">
    <source>
        <dbReference type="EMBL" id="XCG96545.1"/>
    </source>
</evidence>